<dbReference type="AlphaFoldDB" id="A0AAV3ZH52"/>
<gene>
    <name evidence="1" type="ORF">PoB_002063300</name>
</gene>
<accession>A0AAV3ZH52</accession>
<name>A0AAV3ZH52_9GAST</name>
<proteinExistence type="predicted"/>
<evidence type="ECO:0000313" key="2">
    <source>
        <dbReference type="Proteomes" id="UP000735302"/>
    </source>
</evidence>
<evidence type="ECO:0000313" key="1">
    <source>
        <dbReference type="EMBL" id="GFN94127.1"/>
    </source>
</evidence>
<organism evidence="1 2">
    <name type="scientific">Plakobranchus ocellatus</name>
    <dbReference type="NCBI Taxonomy" id="259542"/>
    <lineage>
        <taxon>Eukaryota</taxon>
        <taxon>Metazoa</taxon>
        <taxon>Spiralia</taxon>
        <taxon>Lophotrochozoa</taxon>
        <taxon>Mollusca</taxon>
        <taxon>Gastropoda</taxon>
        <taxon>Heterobranchia</taxon>
        <taxon>Euthyneura</taxon>
        <taxon>Panpulmonata</taxon>
        <taxon>Sacoglossa</taxon>
        <taxon>Placobranchoidea</taxon>
        <taxon>Plakobranchidae</taxon>
        <taxon>Plakobranchus</taxon>
    </lineage>
</organism>
<dbReference type="Proteomes" id="UP000735302">
    <property type="component" value="Unassembled WGS sequence"/>
</dbReference>
<comment type="caution">
    <text evidence="1">The sequence shown here is derived from an EMBL/GenBank/DDBJ whole genome shotgun (WGS) entry which is preliminary data.</text>
</comment>
<sequence>MFNPFPVELVKYLVFNMSRLGYLSVVVMPKNKHINLSSPNQASIGECSTLVINITAAIFEPRVLGLCVHTSEAHTGSTWSNLVLSDHRARNKKCSGCV</sequence>
<dbReference type="EMBL" id="BLXT01002413">
    <property type="protein sequence ID" value="GFN94127.1"/>
    <property type="molecule type" value="Genomic_DNA"/>
</dbReference>
<reference evidence="1 2" key="1">
    <citation type="journal article" date="2021" name="Elife">
        <title>Chloroplast acquisition without the gene transfer in kleptoplastic sea slugs, Plakobranchus ocellatus.</title>
        <authorList>
            <person name="Maeda T."/>
            <person name="Takahashi S."/>
            <person name="Yoshida T."/>
            <person name="Shimamura S."/>
            <person name="Takaki Y."/>
            <person name="Nagai Y."/>
            <person name="Toyoda A."/>
            <person name="Suzuki Y."/>
            <person name="Arimoto A."/>
            <person name="Ishii H."/>
            <person name="Satoh N."/>
            <person name="Nishiyama T."/>
            <person name="Hasebe M."/>
            <person name="Maruyama T."/>
            <person name="Minagawa J."/>
            <person name="Obokata J."/>
            <person name="Shigenobu S."/>
        </authorList>
    </citation>
    <scope>NUCLEOTIDE SEQUENCE [LARGE SCALE GENOMIC DNA]</scope>
</reference>
<protein>
    <submittedName>
        <fullName evidence="1">Uncharacterized protein</fullName>
    </submittedName>
</protein>
<keyword evidence="2" id="KW-1185">Reference proteome</keyword>